<accession>A0AAV7V0J7</accession>
<feature type="compositionally biased region" description="Basic and acidic residues" evidence="1">
    <location>
        <begin position="74"/>
        <end position="90"/>
    </location>
</feature>
<evidence type="ECO:0000313" key="3">
    <source>
        <dbReference type="Proteomes" id="UP001066276"/>
    </source>
</evidence>
<feature type="region of interest" description="Disordered" evidence="1">
    <location>
        <begin position="52"/>
        <end position="95"/>
    </location>
</feature>
<feature type="compositionally biased region" description="Basic and acidic residues" evidence="1">
    <location>
        <begin position="52"/>
        <end position="67"/>
    </location>
</feature>
<reference evidence="2" key="1">
    <citation type="journal article" date="2022" name="bioRxiv">
        <title>Sequencing and chromosome-scale assembly of the giantPleurodeles waltlgenome.</title>
        <authorList>
            <person name="Brown T."/>
            <person name="Elewa A."/>
            <person name="Iarovenko S."/>
            <person name="Subramanian E."/>
            <person name="Araus A.J."/>
            <person name="Petzold A."/>
            <person name="Susuki M."/>
            <person name="Suzuki K.-i.T."/>
            <person name="Hayashi T."/>
            <person name="Toyoda A."/>
            <person name="Oliveira C."/>
            <person name="Osipova E."/>
            <person name="Leigh N.D."/>
            <person name="Simon A."/>
            <person name="Yun M.H."/>
        </authorList>
    </citation>
    <scope>NUCLEOTIDE SEQUENCE</scope>
    <source>
        <strain evidence="2">20211129_DDA</strain>
        <tissue evidence="2">Liver</tissue>
    </source>
</reference>
<comment type="caution">
    <text evidence="2">The sequence shown here is derived from an EMBL/GenBank/DDBJ whole genome shotgun (WGS) entry which is preliminary data.</text>
</comment>
<dbReference type="EMBL" id="JANPWB010000004">
    <property type="protein sequence ID" value="KAJ1194890.1"/>
    <property type="molecule type" value="Genomic_DNA"/>
</dbReference>
<evidence type="ECO:0000313" key="2">
    <source>
        <dbReference type="EMBL" id="KAJ1194890.1"/>
    </source>
</evidence>
<keyword evidence="3" id="KW-1185">Reference proteome</keyword>
<name>A0AAV7V0J7_PLEWA</name>
<evidence type="ECO:0000256" key="1">
    <source>
        <dbReference type="SAM" id="MobiDB-lite"/>
    </source>
</evidence>
<gene>
    <name evidence="2" type="ORF">NDU88_004175</name>
</gene>
<dbReference type="Proteomes" id="UP001066276">
    <property type="component" value="Chromosome 2_2"/>
</dbReference>
<sequence length="124" mass="14142">MFTKSPIQLNLKQNHLIHKMVTVVNYMNEKTYGSDVESNVKEEEVADTVIEGREGERRIEADPKELEGGGQTCDADRVRHEAEEEKRHTGPGEQAEDTINAWFHADGEKPPETMLGRLWLVRLV</sequence>
<organism evidence="2 3">
    <name type="scientific">Pleurodeles waltl</name>
    <name type="common">Iberian ribbed newt</name>
    <dbReference type="NCBI Taxonomy" id="8319"/>
    <lineage>
        <taxon>Eukaryota</taxon>
        <taxon>Metazoa</taxon>
        <taxon>Chordata</taxon>
        <taxon>Craniata</taxon>
        <taxon>Vertebrata</taxon>
        <taxon>Euteleostomi</taxon>
        <taxon>Amphibia</taxon>
        <taxon>Batrachia</taxon>
        <taxon>Caudata</taxon>
        <taxon>Salamandroidea</taxon>
        <taxon>Salamandridae</taxon>
        <taxon>Pleurodelinae</taxon>
        <taxon>Pleurodeles</taxon>
    </lineage>
</organism>
<dbReference type="AlphaFoldDB" id="A0AAV7V0J7"/>
<proteinExistence type="predicted"/>
<protein>
    <submittedName>
        <fullName evidence="2">Uncharacterized protein</fullName>
    </submittedName>
</protein>